<evidence type="ECO:0000256" key="1">
    <source>
        <dbReference type="SAM" id="MobiDB-lite"/>
    </source>
</evidence>
<reference evidence="3 4" key="1">
    <citation type="journal article" date="2019" name="Commun. Biol.">
        <title>The bagworm genome reveals a unique fibroin gene that provides high tensile strength.</title>
        <authorList>
            <person name="Kono N."/>
            <person name="Nakamura H."/>
            <person name="Ohtoshi R."/>
            <person name="Tomita M."/>
            <person name="Numata K."/>
            <person name="Arakawa K."/>
        </authorList>
    </citation>
    <scope>NUCLEOTIDE SEQUENCE [LARGE SCALE GENOMIC DNA]</scope>
</reference>
<dbReference type="Proteomes" id="UP000299102">
    <property type="component" value="Unassembled WGS sequence"/>
</dbReference>
<dbReference type="STRING" id="151549.A0A4C1V777"/>
<evidence type="ECO:0000313" key="3">
    <source>
        <dbReference type="EMBL" id="GBP34172.1"/>
    </source>
</evidence>
<dbReference type="OrthoDB" id="28208at2759"/>
<dbReference type="EMBL" id="BGZK01000285">
    <property type="protein sequence ID" value="GBP34172.1"/>
    <property type="molecule type" value="Genomic_DNA"/>
</dbReference>
<feature type="transmembrane region" description="Helical" evidence="2">
    <location>
        <begin position="42"/>
        <end position="61"/>
    </location>
</feature>
<proteinExistence type="predicted"/>
<keyword evidence="2" id="KW-0812">Transmembrane</keyword>
<accession>A0A4C1V777</accession>
<protein>
    <submittedName>
        <fullName evidence="3">Uncharacterized protein</fullName>
    </submittedName>
</protein>
<evidence type="ECO:0000313" key="4">
    <source>
        <dbReference type="Proteomes" id="UP000299102"/>
    </source>
</evidence>
<dbReference type="AlphaFoldDB" id="A0A4C1V777"/>
<sequence length="167" mass="18485">MTDMAVSSSHGNRNAGLSVFFTVLCIIDLFVVFPIVALPKSVIACGVYGAPLVMFVLRLQLYTASLLGRSWLSATRIAPHIDQKIRYPYAAVAELAFGRRMRQLVTFFIDATVFGAGVPNILKLFRSRYALTMKASEARVPSTGMVSPPKSERDRHKSERHASLPLR</sequence>
<feature type="compositionally biased region" description="Basic and acidic residues" evidence="1">
    <location>
        <begin position="150"/>
        <end position="167"/>
    </location>
</feature>
<feature type="region of interest" description="Disordered" evidence="1">
    <location>
        <begin position="140"/>
        <end position="167"/>
    </location>
</feature>
<organism evidence="3 4">
    <name type="scientific">Eumeta variegata</name>
    <name type="common">Bagworm moth</name>
    <name type="synonym">Eumeta japonica</name>
    <dbReference type="NCBI Taxonomy" id="151549"/>
    <lineage>
        <taxon>Eukaryota</taxon>
        <taxon>Metazoa</taxon>
        <taxon>Ecdysozoa</taxon>
        <taxon>Arthropoda</taxon>
        <taxon>Hexapoda</taxon>
        <taxon>Insecta</taxon>
        <taxon>Pterygota</taxon>
        <taxon>Neoptera</taxon>
        <taxon>Endopterygota</taxon>
        <taxon>Lepidoptera</taxon>
        <taxon>Glossata</taxon>
        <taxon>Ditrysia</taxon>
        <taxon>Tineoidea</taxon>
        <taxon>Psychidae</taxon>
        <taxon>Oiketicinae</taxon>
        <taxon>Eumeta</taxon>
    </lineage>
</organism>
<gene>
    <name evidence="3" type="ORF">EVAR_30724_1</name>
</gene>
<feature type="transmembrane region" description="Helical" evidence="2">
    <location>
        <begin position="104"/>
        <end position="125"/>
    </location>
</feature>
<feature type="transmembrane region" description="Helical" evidence="2">
    <location>
        <begin position="15"/>
        <end position="35"/>
    </location>
</feature>
<comment type="caution">
    <text evidence="3">The sequence shown here is derived from an EMBL/GenBank/DDBJ whole genome shotgun (WGS) entry which is preliminary data.</text>
</comment>
<evidence type="ECO:0000256" key="2">
    <source>
        <dbReference type="SAM" id="Phobius"/>
    </source>
</evidence>
<name>A0A4C1V777_EUMVA</name>
<keyword evidence="4" id="KW-1185">Reference proteome</keyword>
<keyword evidence="2" id="KW-1133">Transmembrane helix</keyword>
<keyword evidence="2" id="KW-0472">Membrane</keyword>